<evidence type="ECO:0000256" key="5">
    <source>
        <dbReference type="PROSITE-ProRule" id="PRU00288"/>
    </source>
</evidence>
<dbReference type="GO" id="GO:0000139">
    <property type="term" value="C:Golgi membrane"/>
    <property type="evidence" value="ECO:0007669"/>
    <property type="project" value="TreeGrafter"/>
</dbReference>
<dbReference type="GO" id="GO:0030100">
    <property type="term" value="P:regulation of endocytosis"/>
    <property type="evidence" value="ECO:0007669"/>
    <property type="project" value="TreeGrafter"/>
</dbReference>
<evidence type="ECO:0000256" key="3">
    <source>
        <dbReference type="ARBA" id="ARBA00022771"/>
    </source>
</evidence>
<evidence type="ECO:0000256" key="4">
    <source>
        <dbReference type="ARBA" id="ARBA00022833"/>
    </source>
</evidence>
<dbReference type="Pfam" id="PF01412">
    <property type="entry name" value="ArfGap"/>
    <property type="match status" value="1"/>
</dbReference>
<evidence type="ECO:0000313" key="8">
    <source>
        <dbReference type="EMBL" id="CAG8593936.1"/>
    </source>
</evidence>
<sequence length="402" mass="44255">MAAEYKQVLYEIQRQGGNKNCVDCGAPNPQWASVSFGIFICLECSGVHRSFGVHVSFVRSITMDKWFDDQIKKMKLGGNTEWRDFYESSPEYSPNMTLKEKYHSSFATQYREKLTAKCEGKKWTPSLTSTSRSATPNHINSNSAGGGLSSTKLQNEVYFESLGRTNDDRPDYLPPSQGGKYTGFGNPAFANQNTDNSSSAVPDLDELINDPVSALTKGLNFLGYQVVEGAKLAAQGAETLGQTVNERVIRPTADKVRDPEFSSQVVGYVAGIGKTVTDTASRGITTLSSNLAAASQTTASYARSNYATISDNNSSQRIYDNNDSEFFADTINQYQQNNNNYSYSDGGYNDGGSGRSEPPSFRNNTPRTSSPKITSSGTTTRRREGKSESKKEDGWENDWNKW</sequence>
<evidence type="ECO:0000256" key="2">
    <source>
        <dbReference type="ARBA" id="ARBA00022723"/>
    </source>
</evidence>
<dbReference type="InterPro" id="IPR038508">
    <property type="entry name" value="ArfGAP_dom_sf"/>
</dbReference>
<feature type="compositionally biased region" description="Basic and acidic residues" evidence="6">
    <location>
        <begin position="381"/>
        <end position="402"/>
    </location>
</feature>
<feature type="region of interest" description="Disordered" evidence="6">
    <location>
        <begin position="163"/>
        <end position="201"/>
    </location>
</feature>
<evidence type="ECO:0000256" key="1">
    <source>
        <dbReference type="ARBA" id="ARBA00022468"/>
    </source>
</evidence>
<dbReference type="PANTHER" id="PTHR46395:SF1">
    <property type="entry name" value="ADP-RIBOSYLATION FACTOR GTPASE-ACTIVATING PROTEIN 1"/>
    <property type="match status" value="1"/>
</dbReference>
<feature type="compositionally biased region" description="Low complexity" evidence="6">
    <location>
        <begin position="337"/>
        <end position="347"/>
    </location>
</feature>
<dbReference type="PRINTS" id="PR00405">
    <property type="entry name" value="REVINTRACTNG"/>
</dbReference>
<comment type="caution">
    <text evidence="8">The sequence shown here is derived from an EMBL/GenBank/DDBJ whole genome shotgun (WGS) entry which is preliminary data.</text>
</comment>
<proteinExistence type="predicted"/>
<keyword evidence="4" id="KW-0862">Zinc</keyword>
<feature type="region of interest" description="Disordered" evidence="6">
    <location>
        <begin position="125"/>
        <end position="150"/>
    </location>
</feature>
<evidence type="ECO:0000313" key="9">
    <source>
        <dbReference type="Proteomes" id="UP000789831"/>
    </source>
</evidence>
<feature type="compositionally biased region" description="Polar residues" evidence="6">
    <location>
        <begin position="361"/>
        <end position="373"/>
    </location>
</feature>
<accession>A0A9N9CB24</accession>
<dbReference type="Proteomes" id="UP000789831">
    <property type="component" value="Unassembled WGS sequence"/>
</dbReference>
<dbReference type="InterPro" id="IPR037278">
    <property type="entry name" value="ARFGAP/RecO"/>
</dbReference>
<feature type="domain" description="Arf-GAP" evidence="7">
    <location>
        <begin position="6"/>
        <end position="123"/>
    </location>
</feature>
<feature type="compositionally biased region" description="Polar residues" evidence="6">
    <location>
        <begin position="189"/>
        <end position="200"/>
    </location>
</feature>
<keyword evidence="2" id="KW-0479">Metal-binding</keyword>
<protein>
    <submittedName>
        <fullName evidence="8">10061_t:CDS:1</fullName>
    </submittedName>
</protein>
<organism evidence="8 9">
    <name type="scientific">Ambispora gerdemannii</name>
    <dbReference type="NCBI Taxonomy" id="144530"/>
    <lineage>
        <taxon>Eukaryota</taxon>
        <taxon>Fungi</taxon>
        <taxon>Fungi incertae sedis</taxon>
        <taxon>Mucoromycota</taxon>
        <taxon>Glomeromycotina</taxon>
        <taxon>Glomeromycetes</taxon>
        <taxon>Archaeosporales</taxon>
        <taxon>Ambisporaceae</taxon>
        <taxon>Ambispora</taxon>
    </lineage>
</organism>
<evidence type="ECO:0000259" key="7">
    <source>
        <dbReference type="PROSITE" id="PS50115"/>
    </source>
</evidence>
<dbReference type="Gene3D" id="1.10.220.150">
    <property type="entry name" value="Arf GTPase activating protein"/>
    <property type="match status" value="1"/>
</dbReference>
<dbReference type="OrthoDB" id="983479at2759"/>
<name>A0A9N9CB24_9GLOM</name>
<reference evidence="8" key="1">
    <citation type="submission" date="2021-06" db="EMBL/GenBank/DDBJ databases">
        <authorList>
            <person name="Kallberg Y."/>
            <person name="Tangrot J."/>
            <person name="Rosling A."/>
        </authorList>
    </citation>
    <scope>NUCLEOTIDE SEQUENCE</scope>
    <source>
        <strain evidence="8">MT106</strain>
    </source>
</reference>
<keyword evidence="1" id="KW-0343">GTPase activation</keyword>
<evidence type="ECO:0000256" key="6">
    <source>
        <dbReference type="SAM" id="MobiDB-lite"/>
    </source>
</evidence>
<feature type="region of interest" description="Disordered" evidence="6">
    <location>
        <begin position="337"/>
        <end position="402"/>
    </location>
</feature>
<keyword evidence="3 5" id="KW-0863">Zinc-finger</keyword>
<dbReference type="AlphaFoldDB" id="A0A9N9CB24"/>
<keyword evidence="9" id="KW-1185">Reference proteome</keyword>
<dbReference type="GO" id="GO:0005096">
    <property type="term" value="F:GTPase activator activity"/>
    <property type="evidence" value="ECO:0007669"/>
    <property type="project" value="UniProtKB-KW"/>
</dbReference>
<dbReference type="EMBL" id="CAJVPL010001957">
    <property type="protein sequence ID" value="CAG8593936.1"/>
    <property type="molecule type" value="Genomic_DNA"/>
</dbReference>
<dbReference type="PROSITE" id="PS50115">
    <property type="entry name" value="ARFGAP"/>
    <property type="match status" value="1"/>
</dbReference>
<dbReference type="SUPFAM" id="SSF57863">
    <property type="entry name" value="ArfGap/RecO-like zinc finger"/>
    <property type="match status" value="1"/>
</dbReference>
<dbReference type="SMART" id="SM00105">
    <property type="entry name" value="ArfGap"/>
    <property type="match status" value="1"/>
</dbReference>
<dbReference type="InterPro" id="IPR001164">
    <property type="entry name" value="ArfGAP_dom"/>
</dbReference>
<dbReference type="CDD" id="cd08830">
    <property type="entry name" value="ArfGap_ArfGap1"/>
    <property type="match status" value="1"/>
</dbReference>
<gene>
    <name evidence="8" type="ORF">AGERDE_LOCUS8749</name>
</gene>
<dbReference type="GO" id="GO:0008270">
    <property type="term" value="F:zinc ion binding"/>
    <property type="evidence" value="ECO:0007669"/>
    <property type="project" value="UniProtKB-KW"/>
</dbReference>
<dbReference type="FunFam" id="1.10.220.150:FF:000014">
    <property type="entry name" value="ADP-ribosylation factor GTPase-activating protein"/>
    <property type="match status" value="1"/>
</dbReference>
<dbReference type="PANTHER" id="PTHR46395">
    <property type="entry name" value="ADP-RIBOSYLATION FACTOR GTPASE-ACTIVATING PROTEIN 1"/>
    <property type="match status" value="1"/>
</dbReference>
<dbReference type="GO" id="GO:0032012">
    <property type="term" value="P:regulation of ARF protein signal transduction"/>
    <property type="evidence" value="ECO:0007669"/>
    <property type="project" value="TreeGrafter"/>
</dbReference>